<dbReference type="PROSITE" id="PS51935">
    <property type="entry name" value="NLPC_P60"/>
    <property type="match status" value="1"/>
</dbReference>
<protein>
    <submittedName>
        <fullName evidence="7">C40 family peptidase</fullName>
    </submittedName>
</protein>
<sequence length="273" mass="29121">MHELRSGRHRLPAKRRAGRLALAVGICVCAGQLMAGPAHAEATPAPTTSTATAPAAASVTPKVALQPSTTRLPWGSTLMITATITDPSTGKGVWGGSVQFQVWKGKWVSTGTRPVYSTGKSILSIRPFEARMYRAVYSGRGPYKGLTTGEIRVDIVPSRAKVLAEAQKHVGKPYRFGAAGPSAFDCSGYTKYVYRVATGKVLPHKANDQQRVGTGVAKNKVLPGDLIVIRSGSYGTHVGIYAGGGYMYDSPRPGVRVGKHKIWSSNYVVRRLA</sequence>
<comment type="caution">
    <text evidence="7">The sequence shown here is derived from an EMBL/GenBank/DDBJ whole genome shotgun (WGS) entry which is preliminary data.</text>
</comment>
<evidence type="ECO:0000256" key="5">
    <source>
        <dbReference type="SAM" id="SignalP"/>
    </source>
</evidence>
<dbReference type="InterPro" id="IPR000064">
    <property type="entry name" value="NLP_P60_dom"/>
</dbReference>
<reference evidence="7 8" key="1">
    <citation type="submission" date="2024-09" db="EMBL/GenBank/DDBJ databases">
        <authorList>
            <person name="Sun Q."/>
            <person name="Mori K."/>
        </authorList>
    </citation>
    <scope>NUCLEOTIDE SEQUENCE [LARGE SCALE GENOMIC DNA]</scope>
    <source>
        <strain evidence="7 8">TBRC 3947</strain>
    </source>
</reference>
<dbReference type="InterPro" id="IPR051202">
    <property type="entry name" value="Peptidase_C40"/>
</dbReference>
<evidence type="ECO:0000313" key="7">
    <source>
        <dbReference type="EMBL" id="MFC0528826.1"/>
    </source>
</evidence>
<dbReference type="InterPro" id="IPR038765">
    <property type="entry name" value="Papain-like_cys_pep_sf"/>
</dbReference>
<dbReference type="SUPFAM" id="SSF54001">
    <property type="entry name" value="Cysteine proteinases"/>
    <property type="match status" value="1"/>
</dbReference>
<organism evidence="7 8">
    <name type="scientific">Phytohabitans kaempferiae</name>
    <dbReference type="NCBI Taxonomy" id="1620943"/>
    <lineage>
        <taxon>Bacteria</taxon>
        <taxon>Bacillati</taxon>
        <taxon>Actinomycetota</taxon>
        <taxon>Actinomycetes</taxon>
        <taxon>Micromonosporales</taxon>
        <taxon>Micromonosporaceae</taxon>
    </lineage>
</organism>
<gene>
    <name evidence="7" type="ORF">ACFFIA_14270</name>
</gene>
<name>A0ABV6M2B2_9ACTN</name>
<evidence type="ECO:0000256" key="4">
    <source>
        <dbReference type="ARBA" id="ARBA00022807"/>
    </source>
</evidence>
<accession>A0ABV6M2B2</accession>
<keyword evidence="2" id="KW-0645">Protease</keyword>
<evidence type="ECO:0000313" key="8">
    <source>
        <dbReference type="Proteomes" id="UP001589867"/>
    </source>
</evidence>
<dbReference type="Proteomes" id="UP001589867">
    <property type="component" value="Unassembled WGS sequence"/>
</dbReference>
<dbReference type="EMBL" id="JBHLUH010000021">
    <property type="protein sequence ID" value="MFC0528826.1"/>
    <property type="molecule type" value="Genomic_DNA"/>
</dbReference>
<dbReference type="Pfam" id="PF00877">
    <property type="entry name" value="NLPC_P60"/>
    <property type="match status" value="1"/>
</dbReference>
<dbReference type="RefSeq" id="WP_377250910.1">
    <property type="nucleotide sequence ID" value="NZ_JBHLUH010000021.1"/>
</dbReference>
<evidence type="ECO:0000259" key="6">
    <source>
        <dbReference type="PROSITE" id="PS51935"/>
    </source>
</evidence>
<dbReference type="Gene3D" id="3.90.1720.10">
    <property type="entry name" value="endopeptidase domain like (from Nostoc punctiforme)"/>
    <property type="match status" value="1"/>
</dbReference>
<feature type="domain" description="NlpC/P60" evidence="6">
    <location>
        <begin position="156"/>
        <end position="273"/>
    </location>
</feature>
<feature type="chain" id="PRO_5047027387" evidence="5">
    <location>
        <begin position="41"/>
        <end position="273"/>
    </location>
</feature>
<keyword evidence="4" id="KW-0788">Thiol protease</keyword>
<feature type="signal peptide" evidence="5">
    <location>
        <begin position="1"/>
        <end position="40"/>
    </location>
</feature>
<proteinExistence type="inferred from homology"/>
<evidence type="ECO:0000256" key="3">
    <source>
        <dbReference type="ARBA" id="ARBA00022801"/>
    </source>
</evidence>
<evidence type="ECO:0000256" key="2">
    <source>
        <dbReference type="ARBA" id="ARBA00022670"/>
    </source>
</evidence>
<dbReference type="PANTHER" id="PTHR47053">
    <property type="entry name" value="MUREIN DD-ENDOPEPTIDASE MEPH-RELATED"/>
    <property type="match status" value="1"/>
</dbReference>
<dbReference type="PANTHER" id="PTHR47053:SF1">
    <property type="entry name" value="MUREIN DD-ENDOPEPTIDASE MEPH-RELATED"/>
    <property type="match status" value="1"/>
</dbReference>
<comment type="similarity">
    <text evidence="1">Belongs to the peptidase C40 family.</text>
</comment>
<keyword evidence="5" id="KW-0732">Signal</keyword>
<keyword evidence="3" id="KW-0378">Hydrolase</keyword>
<keyword evidence="8" id="KW-1185">Reference proteome</keyword>
<evidence type="ECO:0000256" key="1">
    <source>
        <dbReference type="ARBA" id="ARBA00007074"/>
    </source>
</evidence>